<evidence type="ECO:0000313" key="3">
    <source>
        <dbReference type="Proteomes" id="UP000256686"/>
    </source>
</evidence>
<sequence length="66" mass="7207">MKKNFQKKDSLLSKFQNSRIDRTKLDTINGGKLVPTAGTDTQTGLTSDGNHDNSISAPDSYYDGTL</sequence>
<name>A0A3D9C413_9FLAO</name>
<feature type="region of interest" description="Disordered" evidence="1">
    <location>
        <begin position="28"/>
        <end position="66"/>
    </location>
</feature>
<feature type="compositionally biased region" description="Polar residues" evidence="1">
    <location>
        <begin position="38"/>
        <end position="57"/>
    </location>
</feature>
<organism evidence="2 3">
    <name type="scientific">Chryseobacterium pennae</name>
    <dbReference type="NCBI Taxonomy" id="2258962"/>
    <lineage>
        <taxon>Bacteria</taxon>
        <taxon>Pseudomonadati</taxon>
        <taxon>Bacteroidota</taxon>
        <taxon>Flavobacteriia</taxon>
        <taxon>Flavobacteriales</taxon>
        <taxon>Weeksellaceae</taxon>
        <taxon>Chryseobacterium group</taxon>
        <taxon>Chryseobacterium</taxon>
    </lineage>
</organism>
<dbReference type="AlphaFoldDB" id="A0A3D9C413"/>
<evidence type="ECO:0000256" key="1">
    <source>
        <dbReference type="SAM" id="MobiDB-lite"/>
    </source>
</evidence>
<comment type="caution">
    <text evidence="2">The sequence shown here is derived from an EMBL/GenBank/DDBJ whole genome shotgun (WGS) entry which is preliminary data.</text>
</comment>
<proteinExistence type="predicted"/>
<reference evidence="3" key="1">
    <citation type="submission" date="2018-06" db="EMBL/GenBank/DDBJ databases">
        <authorList>
            <person name="Lum Nde A."/>
            <person name="Hugo C."/>
        </authorList>
    </citation>
    <scope>NUCLEOTIDE SEQUENCE [LARGE SCALE GENOMIC DNA]</scope>
    <source>
        <strain evidence="3">1_F178</strain>
    </source>
</reference>
<protein>
    <submittedName>
        <fullName evidence="2">Uncharacterized protein</fullName>
    </submittedName>
</protein>
<dbReference type="RefSeq" id="WP_115972642.1">
    <property type="nucleotide sequence ID" value="NZ_QNVT01000024.1"/>
</dbReference>
<dbReference type="EMBL" id="QNVT01000024">
    <property type="protein sequence ID" value="REC60479.1"/>
    <property type="molecule type" value="Genomic_DNA"/>
</dbReference>
<gene>
    <name evidence="2" type="ORF">DRF65_20665</name>
</gene>
<accession>A0A3D9C413</accession>
<evidence type="ECO:0000313" key="2">
    <source>
        <dbReference type="EMBL" id="REC60479.1"/>
    </source>
</evidence>
<dbReference type="Proteomes" id="UP000256686">
    <property type="component" value="Unassembled WGS sequence"/>
</dbReference>
<keyword evidence="3" id="KW-1185">Reference proteome</keyword>